<comment type="caution">
    <text evidence="2">The sequence shown here is derived from an EMBL/GenBank/DDBJ whole genome shotgun (WGS) entry which is preliminary data.</text>
</comment>
<feature type="compositionally biased region" description="Low complexity" evidence="1">
    <location>
        <begin position="316"/>
        <end position="334"/>
    </location>
</feature>
<name>A0A9P7QUD6_9PEZI</name>
<feature type="compositionally biased region" description="Polar residues" evidence="1">
    <location>
        <begin position="358"/>
        <end position="367"/>
    </location>
</feature>
<dbReference type="EMBL" id="JAESDN010000015">
    <property type="protein sequence ID" value="KAG7041298.1"/>
    <property type="molecule type" value="Genomic_DNA"/>
</dbReference>
<dbReference type="Proteomes" id="UP000699042">
    <property type="component" value="Unassembled WGS sequence"/>
</dbReference>
<gene>
    <name evidence="2" type="ORF">JMJ77_003405</name>
</gene>
<feature type="compositionally biased region" description="Basic and acidic residues" evidence="1">
    <location>
        <begin position="347"/>
        <end position="357"/>
    </location>
</feature>
<accession>A0A9P7QUD6</accession>
<feature type="region of interest" description="Disordered" evidence="1">
    <location>
        <begin position="518"/>
        <end position="567"/>
    </location>
</feature>
<feature type="region of interest" description="Disordered" evidence="1">
    <location>
        <begin position="188"/>
        <end position="212"/>
    </location>
</feature>
<organism evidence="2 3">
    <name type="scientific">Colletotrichum scovillei</name>
    <dbReference type="NCBI Taxonomy" id="1209932"/>
    <lineage>
        <taxon>Eukaryota</taxon>
        <taxon>Fungi</taxon>
        <taxon>Dikarya</taxon>
        <taxon>Ascomycota</taxon>
        <taxon>Pezizomycotina</taxon>
        <taxon>Sordariomycetes</taxon>
        <taxon>Hypocreomycetidae</taxon>
        <taxon>Glomerellales</taxon>
        <taxon>Glomerellaceae</taxon>
        <taxon>Colletotrichum</taxon>
        <taxon>Colletotrichum acutatum species complex</taxon>
    </lineage>
</organism>
<feature type="region of interest" description="Disordered" evidence="1">
    <location>
        <begin position="129"/>
        <end position="154"/>
    </location>
</feature>
<keyword evidence="3" id="KW-1185">Reference proteome</keyword>
<feature type="compositionally biased region" description="Low complexity" evidence="1">
    <location>
        <begin position="386"/>
        <end position="405"/>
    </location>
</feature>
<protein>
    <submittedName>
        <fullName evidence="2">Uncharacterized protein</fullName>
    </submittedName>
</protein>
<sequence length="567" mass="61724">MSPAPDFKRWPRAVRMKRWLDWAKSQKLPVFRQYPDKSARVDKELKAVFWDFDRTDLPLLTEQECWERMYSALRHPVSNPNEQYYIKVLNAVDCEVSRILNHGSMHQTLVKLAREAGFDARKCCDPSLSKEQRKYEPPKGPQQTSSADARMKANSGAFPRRELDLEGPLNFAAVSEFLLQQNALKEKNEAAAARTTPNSAVARSTGNRGGSDPYASLPYLEGSIFAPKALAKNAMANENTRLERSKLSLSIQESDAAGRLSSEGIIGNPTDQAAQLMSNDADSKTSFNGFVIPKRQRGGSVQQEGAIPATRPESRSVTSTASSGGLSGSQASLSKQPPIEAPIQTHRTLERQTRRGSSDIQASSQPQHGALVRRPSGTKGSGLSTPSNLPAQASSSNSQQHGSLSVKTESQEQIASLAGQKTASQPGVVSTQGSTTQGQAITAAMTKKLDATINQNLLEAIRGVYRSVPKLVEGKIRGWLDGPEYRSMGFAVLRDVENETTKMVRESLIAKMKAMEQIVKGSESQHRTESVRDTKRKADEKDAEGGDQCQQAAKRHRGDGGGSGCAT</sequence>
<evidence type="ECO:0000256" key="1">
    <source>
        <dbReference type="SAM" id="MobiDB-lite"/>
    </source>
</evidence>
<evidence type="ECO:0000313" key="3">
    <source>
        <dbReference type="Proteomes" id="UP000699042"/>
    </source>
</evidence>
<evidence type="ECO:0000313" key="2">
    <source>
        <dbReference type="EMBL" id="KAG7041298.1"/>
    </source>
</evidence>
<reference evidence="2" key="1">
    <citation type="submission" date="2021-05" db="EMBL/GenBank/DDBJ databases">
        <title>Comparative genomics of three Colletotrichum scovillei strains and genetic complementation revealed genes involved fungal growth and virulence on chili pepper.</title>
        <authorList>
            <person name="Hsieh D.-K."/>
            <person name="Chuang S.-C."/>
            <person name="Chen C.-Y."/>
            <person name="Chao Y.-T."/>
            <person name="Lu M.-Y.J."/>
            <person name="Lee M.-H."/>
            <person name="Shih M.-C."/>
        </authorList>
    </citation>
    <scope>NUCLEOTIDE SEQUENCE</scope>
    <source>
        <strain evidence="2">Coll-153</strain>
    </source>
</reference>
<feature type="compositionally biased region" description="Basic and acidic residues" evidence="1">
    <location>
        <begin position="523"/>
        <end position="544"/>
    </location>
</feature>
<feature type="compositionally biased region" description="Polar residues" evidence="1">
    <location>
        <begin position="406"/>
        <end position="434"/>
    </location>
</feature>
<feature type="region of interest" description="Disordered" evidence="1">
    <location>
        <begin position="282"/>
        <end position="434"/>
    </location>
</feature>
<feature type="compositionally biased region" description="Polar residues" evidence="1">
    <location>
        <begin position="195"/>
        <end position="206"/>
    </location>
</feature>
<proteinExistence type="predicted"/>
<dbReference type="AlphaFoldDB" id="A0A9P7QUD6"/>